<dbReference type="KEGG" id="vg:64766119"/>
<name>A0A4Y6EIM1_9CAUD</name>
<dbReference type="RefSeq" id="YP_010058888.1">
    <property type="nucleotide sequence ID" value="NC_054723.1"/>
</dbReference>
<protein>
    <submittedName>
        <fullName evidence="1">Uncharacterized protein</fullName>
    </submittedName>
</protein>
<sequence length="60" mass="6784">METKTLYRFTDQVLDRQQLQEVVGPQLAELNKLQGTDVTFDEYLTNSLAVGTITEVHDAV</sequence>
<proteinExistence type="predicted"/>
<keyword evidence="2" id="KW-1185">Reference proteome</keyword>
<accession>A0A4Y6EIM1</accession>
<reference evidence="1 2" key="1">
    <citation type="submission" date="2019-05" db="EMBL/GenBank/DDBJ databases">
        <authorList>
            <person name="Pope W.H."/>
            <person name="Garlena R.A."/>
            <person name="Russell D.A."/>
            <person name="Jacobs-Sera D."/>
            <person name="Hatfull G.F."/>
        </authorList>
    </citation>
    <scope>NUCLEOTIDE SEQUENCE [LARGE SCALE GENOMIC DNA]</scope>
</reference>
<dbReference type="Proteomes" id="UP000318375">
    <property type="component" value="Segment"/>
</dbReference>
<dbReference type="EMBL" id="MK977695">
    <property type="protein sequence ID" value="QDF18586.1"/>
    <property type="molecule type" value="Genomic_DNA"/>
</dbReference>
<organism evidence="1 2">
    <name type="scientific">Gordonia phage Pupper</name>
    <dbReference type="NCBI Taxonomy" id="2571249"/>
    <lineage>
        <taxon>Viruses</taxon>
        <taxon>Duplodnaviria</taxon>
        <taxon>Heunggongvirae</taxon>
        <taxon>Uroviricota</taxon>
        <taxon>Caudoviricetes</taxon>
        <taxon>Puppervirus</taxon>
        <taxon>Puppervirus Pupper</taxon>
    </lineage>
</organism>
<evidence type="ECO:0000313" key="1">
    <source>
        <dbReference type="EMBL" id="QDF18586.1"/>
    </source>
</evidence>
<evidence type="ECO:0000313" key="2">
    <source>
        <dbReference type="Proteomes" id="UP000318375"/>
    </source>
</evidence>
<dbReference type="GeneID" id="64766119"/>
<gene>
    <name evidence="1" type="primary">100</name>
    <name evidence="1" type="ORF">SEA_PUPPER_100</name>
</gene>